<dbReference type="PROSITE" id="PS50883">
    <property type="entry name" value="EAL"/>
    <property type="match status" value="1"/>
</dbReference>
<dbReference type="Gene3D" id="3.30.70.270">
    <property type="match status" value="1"/>
</dbReference>
<dbReference type="GO" id="GO:0003824">
    <property type="term" value="F:catalytic activity"/>
    <property type="evidence" value="ECO:0007669"/>
    <property type="project" value="UniProtKB-ARBA"/>
</dbReference>
<evidence type="ECO:0000259" key="4">
    <source>
        <dbReference type="PROSITE" id="PS50112"/>
    </source>
</evidence>
<dbReference type="Gene3D" id="3.40.50.2300">
    <property type="match status" value="1"/>
</dbReference>
<evidence type="ECO:0000259" key="6">
    <source>
        <dbReference type="PROSITE" id="PS50887"/>
    </source>
</evidence>
<evidence type="ECO:0000256" key="1">
    <source>
        <dbReference type="ARBA" id="ARBA00001946"/>
    </source>
</evidence>
<dbReference type="SUPFAM" id="SSF55785">
    <property type="entry name" value="PYP-like sensor domain (PAS domain)"/>
    <property type="match status" value="1"/>
</dbReference>
<name>A0A0A2SUG3_9GAMM</name>
<feature type="domain" description="EAL" evidence="5">
    <location>
        <begin position="486"/>
        <end position="738"/>
    </location>
</feature>
<comment type="cofactor">
    <cofactor evidence="1">
        <name>Mg(2+)</name>
        <dbReference type="ChEBI" id="CHEBI:18420"/>
    </cofactor>
</comment>
<dbReference type="SUPFAM" id="SSF141868">
    <property type="entry name" value="EAL domain-like"/>
    <property type="match status" value="1"/>
</dbReference>
<dbReference type="RefSeq" id="WP_035889828.1">
    <property type="nucleotide sequence ID" value="NZ_JNCF01000026.1"/>
</dbReference>
<dbReference type="FunFam" id="3.30.70.270:FF:000001">
    <property type="entry name" value="Diguanylate cyclase domain protein"/>
    <property type="match status" value="1"/>
</dbReference>
<dbReference type="SMART" id="SM00052">
    <property type="entry name" value="EAL"/>
    <property type="match status" value="1"/>
</dbReference>
<dbReference type="SMART" id="SM00267">
    <property type="entry name" value="GGDEF"/>
    <property type="match status" value="1"/>
</dbReference>
<comment type="caution">
    <text evidence="7">The sequence shown here is derived from an EMBL/GenBank/DDBJ whole genome shotgun (WGS) entry which is preliminary data.</text>
</comment>
<dbReference type="OrthoDB" id="9804951at2"/>
<feature type="domain" description="GGDEF" evidence="6">
    <location>
        <begin position="344"/>
        <end position="477"/>
    </location>
</feature>
<dbReference type="NCBIfam" id="TIGR00254">
    <property type="entry name" value="GGDEF"/>
    <property type="match status" value="1"/>
</dbReference>
<dbReference type="InterPro" id="IPR043128">
    <property type="entry name" value="Rev_trsase/Diguanyl_cyclase"/>
</dbReference>
<dbReference type="Gene3D" id="3.30.450.20">
    <property type="entry name" value="PAS domain"/>
    <property type="match status" value="1"/>
</dbReference>
<keyword evidence="8" id="KW-1185">Reference proteome</keyword>
<proteinExistence type="predicted"/>
<feature type="domain" description="Response regulatory" evidence="3">
    <location>
        <begin position="7"/>
        <end position="156"/>
    </location>
</feature>
<evidence type="ECO:0000313" key="8">
    <source>
        <dbReference type="Proteomes" id="UP000054422"/>
    </source>
</evidence>
<evidence type="ECO:0000259" key="3">
    <source>
        <dbReference type="PROSITE" id="PS50110"/>
    </source>
</evidence>
<keyword evidence="2" id="KW-0597">Phosphoprotein</keyword>
<dbReference type="InterPro" id="IPR052155">
    <property type="entry name" value="Biofilm_reg_signaling"/>
</dbReference>
<gene>
    <name evidence="7" type="ORF">EP47_04620</name>
</gene>
<dbReference type="SUPFAM" id="SSF52172">
    <property type="entry name" value="CheY-like"/>
    <property type="match status" value="1"/>
</dbReference>
<dbReference type="Pfam" id="PF00072">
    <property type="entry name" value="Response_reg"/>
    <property type="match status" value="1"/>
</dbReference>
<dbReference type="InterPro" id="IPR000160">
    <property type="entry name" value="GGDEF_dom"/>
</dbReference>
<dbReference type="SUPFAM" id="SSF55073">
    <property type="entry name" value="Nucleotide cyclase"/>
    <property type="match status" value="1"/>
</dbReference>
<dbReference type="CDD" id="cd01948">
    <property type="entry name" value="EAL"/>
    <property type="match status" value="1"/>
</dbReference>
<evidence type="ECO:0000259" key="5">
    <source>
        <dbReference type="PROSITE" id="PS50883"/>
    </source>
</evidence>
<evidence type="ECO:0000313" key="7">
    <source>
        <dbReference type="EMBL" id="KGP63079.1"/>
    </source>
</evidence>
<dbReference type="Pfam" id="PF12860">
    <property type="entry name" value="PAS_7"/>
    <property type="match status" value="1"/>
</dbReference>
<dbReference type="Pfam" id="PF00563">
    <property type="entry name" value="EAL"/>
    <property type="match status" value="1"/>
</dbReference>
<organism evidence="7 8">
    <name type="scientific">Legionella norrlandica</name>
    <dbReference type="NCBI Taxonomy" id="1498499"/>
    <lineage>
        <taxon>Bacteria</taxon>
        <taxon>Pseudomonadati</taxon>
        <taxon>Pseudomonadota</taxon>
        <taxon>Gammaproteobacteria</taxon>
        <taxon>Legionellales</taxon>
        <taxon>Legionellaceae</taxon>
        <taxon>Legionella</taxon>
    </lineage>
</organism>
<dbReference type="InterPro" id="IPR001633">
    <property type="entry name" value="EAL_dom"/>
</dbReference>
<feature type="domain" description="PAS" evidence="4">
    <location>
        <begin position="186"/>
        <end position="220"/>
    </location>
</feature>
<dbReference type="GO" id="GO:0000160">
    <property type="term" value="P:phosphorelay signal transduction system"/>
    <property type="evidence" value="ECO:0007669"/>
    <property type="project" value="InterPro"/>
</dbReference>
<accession>A0A0A2SUG3</accession>
<evidence type="ECO:0000256" key="2">
    <source>
        <dbReference type="PROSITE-ProRule" id="PRU00169"/>
    </source>
</evidence>
<dbReference type="InterPro" id="IPR011006">
    <property type="entry name" value="CheY-like_superfamily"/>
</dbReference>
<sequence>MGTMSFRILVIDDNPAIHQDFMKILNVSKHSALLNKFDAELFDEETESLEISLPEFEIDIATQGIEGIEKVKRSLEEGKPYPLAFVDIRMPPGIDGIETIKRIWAIDPQIQIVICSAYSDYSWESTVNALGLSDNLLVLKKPFDVIAVRQLASALTQKWVLAKETQKHTEFLNQLVEERTESLQQSFSLLRATIESSTDGILVVDLQGKIVDYNTLFTRLWNIPDSIMKMASEPKLIQYMSTQLLNPKQHSHHVKEFSIHIDDSSIQTYHFQNGNVVECCSKPHRVGMQTVGRVWSFRDITEQTRLREKLEYQATHDALTNLPNRLLLIDRIEYAMSRYGRHKKKFAVLFFDLDRFKMINDSLSHEAGDQLLRAVAERLRSLVRKEDTLARLGGDEFVMVFQSFNTEEQIVGVAQKMLNSFLRPFRIANKDITIYVSIGISVYPTDGKSVNTLLSNADMAMYQAKFLGGNQFSFYTDKLNQQTNQQFQLELELQRAITNNEFFLLFQPQFNISTHQVHAMEALIRWNHPHKGVVLPLDFIPTAESSGLIIPIGEWVLRETCRQIVEWRNVGIKEIRVACNVASKQLRQRNFPLIVENILQEYSVEPQCLEMEITENVIIDKEIQKTIKKLNSLGIHIILDDFGTGNSSLNLLKQIAVNSLKIDQSFIQNISKSPGDEAIIDAIIAIAQSMNFNIIAEGVETQNQFTFLKKRQCNDVQGFLMSKPLSSEEIEKLLKLQTPNH</sequence>
<dbReference type="EMBL" id="JNCF01000026">
    <property type="protein sequence ID" value="KGP63079.1"/>
    <property type="molecule type" value="Genomic_DNA"/>
</dbReference>
<dbReference type="PANTHER" id="PTHR44757">
    <property type="entry name" value="DIGUANYLATE CYCLASE DGCP"/>
    <property type="match status" value="1"/>
</dbReference>
<dbReference type="PROSITE" id="PS50110">
    <property type="entry name" value="RESPONSE_REGULATORY"/>
    <property type="match status" value="1"/>
</dbReference>
<reference evidence="7 8" key="1">
    <citation type="submission" date="2014-05" db="EMBL/GenBank/DDBJ databases">
        <authorList>
            <person name="Rizzardi K."/>
            <person name="Winiecka-Krusnell J."/>
            <person name="Ramliden M."/>
            <person name="Alm E."/>
            <person name="Andersson S."/>
            <person name="Byfors S."/>
        </authorList>
    </citation>
    <scope>NUCLEOTIDE SEQUENCE [LARGE SCALE GENOMIC DNA]</scope>
    <source>
        <strain evidence="7 8">LEGN</strain>
    </source>
</reference>
<feature type="modified residue" description="4-aspartylphosphate" evidence="2">
    <location>
        <position position="87"/>
    </location>
</feature>
<dbReference type="Proteomes" id="UP000054422">
    <property type="component" value="Unassembled WGS sequence"/>
</dbReference>
<dbReference type="STRING" id="1498499.EP47_04620"/>
<dbReference type="PANTHER" id="PTHR44757:SF2">
    <property type="entry name" value="BIOFILM ARCHITECTURE MAINTENANCE PROTEIN MBAA"/>
    <property type="match status" value="1"/>
</dbReference>
<dbReference type="InterPro" id="IPR000014">
    <property type="entry name" value="PAS"/>
</dbReference>
<dbReference type="InterPro" id="IPR035965">
    <property type="entry name" value="PAS-like_dom_sf"/>
</dbReference>
<dbReference type="AlphaFoldDB" id="A0A0A2SUG3"/>
<dbReference type="Pfam" id="PF00990">
    <property type="entry name" value="GGDEF"/>
    <property type="match status" value="1"/>
</dbReference>
<dbReference type="PROSITE" id="PS50887">
    <property type="entry name" value="GGDEF"/>
    <property type="match status" value="1"/>
</dbReference>
<dbReference type="InterPro" id="IPR035919">
    <property type="entry name" value="EAL_sf"/>
</dbReference>
<dbReference type="InterPro" id="IPR001789">
    <property type="entry name" value="Sig_transdc_resp-reg_receiver"/>
</dbReference>
<protein>
    <submittedName>
        <fullName evidence="7">Diguanylate cyclase</fullName>
    </submittedName>
</protein>
<dbReference type="InterPro" id="IPR029787">
    <property type="entry name" value="Nucleotide_cyclase"/>
</dbReference>
<dbReference type="PROSITE" id="PS50112">
    <property type="entry name" value="PAS"/>
    <property type="match status" value="1"/>
</dbReference>
<dbReference type="CDD" id="cd01949">
    <property type="entry name" value="GGDEF"/>
    <property type="match status" value="1"/>
</dbReference>
<dbReference type="Gene3D" id="3.20.20.450">
    <property type="entry name" value="EAL domain"/>
    <property type="match status" value="1"/>
</dbReference>